<protein>
    <recommendedName>
        <fullName evidence="1">Integrase core domain-containing protein</fullName>
    </recommendedName>
</protein>
<name>A0A8T2MEJ3_ASTMX</name>
<dbReference type="Pfam" id="PF24764">
    <property type="entry name" value="rva_4"/>
    <property type="match status" value="1"/>
</dbReference>
<evidence type="ECO:0000313" key="2">
    <source>
        <dbReference type="EMBL" id="KAG9281604.1"/>
    </source>
</evidence>
<evidence type="ECO:0000259" key="1">
    <source>
        <dbReference type="Pfam" id="PF24764"/>
    </source>
</evidence>
<comment type="caution">
    <text evidence="2">The sequence shown here is derived from an EMBL/GenBank/DDBJ whole genome shotgun (WGS) entry which is preliminary data.</text>
</comment>
<dbReference type="EMBL" id="JAICCE010000001">
    <property type="protein sequence ID" value="KAG9281604.1"/>
    <property type="molecule type" value="Genomic_DNA"/>
</dbReference>
<proteinExistence type="predicted"/>
<accession>A0A8T2MEJ3</accession>
<evidence type="ECO:0000313" key="3">
    <source>
        <dbReference type="Proteomes" id="UP000752171"/>
    </source>
</evidence>
<reference evidence="2 3" key="1">
    <citation type="submission" date="2021-07" db="EMBL/GenBank/DDBJ databases">
        <authorList>
            <person name="Imarazene B."/>
            <person name="Zahm M."/>
            <person name="Klopp C."/>
            <person name="Cabau C."/>
            <person name="Beille S."/>
            <person name="Jouanno E."/>
            <person name="Castinel A."/>
            <person name="Lluch J."/>
            <person name="Gil L."/>
            <person name="Kuchtly C."/>
            <person name="Lopez Roques C."/>
            <person name="Donnadieu C."/>
            <person name="Parrinello H."/>
            <person name="Journot L."/>
            <person name="Du K."/>
            <person name="Schartl M."/>
            <person name="Retaux S."/>
            <person name="Guiguen Y."/>
        </authorList>
    </citation>
    <scope>NUCLEOTIDE SEQUENCE [LARGE SCALE GENOMIC DNA]</scope>
    <source>
        <strain evidence="2">Pach_M1</strain>
        <tissue evidence="2">Testis</tissue>
    </source>
</reference>
<organism evidence="2 3">
    <name type="scientific">Astyanax mexicanus</name>
    <name type="common">Blind cave fish</name>
    <name type="synonym">Astyanax fasciatus mexicanus</name>
    <dbReference type="NCBI Taxonomy" id="7994"/>
    <lineage>
        <taxon>Eukaryota</taxon>
        <taxon>Metazoa</taxon>
        <taxon>Chordata</taxon>
        <taxon>Craniata</taxon>
        <taxon>Vertebrata</taxon>
        <taxon>Euteleostomi</taxon>
        <taxon>Actinopterygii</taxon>
        <taxon>Neopterygii</taxon>
        <taxon>Teleostei</taxon>
        <taxon>Ostariophysi</taxon>
        <taxon>Characiformes</taxon>
        <taxon>Characoidei</taxon>
        <taxon>Acestrorhamphidae</taxon>
        <taxon>Acestrorhamphinae</taxon>
        <taxon>Astyanax</taxon>
    </lineage>
</organism>
<gene>
    <name evidence="2" type="ORF">AMEX_G146</name>
</gene>
<dbReference type="PANTHER" id="PTHR46791:SF5">
    <property type="entry name" value="CLR5 DOMAIN-CONTAINING PROTEIN-RELATED"/>
    <property type="match status" value="1"/>
</dbReference>
<dbReference type="AlphaFoldDB" id="A0A8T2MEJ3"/>
<dbReference type="Proteomes" id="UP000752171">
    <property type="component" value="Unassembled WGS sequence"/>
</dbReference>
<sequence length="397" mass="44979">MAGLEPHSGLIKDLFEGGKTHEEISCTLQQMGIQRCSAMSVRRFCVQHDLKRKRHVSNTELERAVLGSIYETGPSYGRKFMTGYLSSMGVRAGECRVGKILKEINQPYHELRRQGARNLNPVPYHAECMGHKLHLDQNEKLGMFGVTHVLAVDGYSSKIVGNATMPVKNNLVIYEEVYRSAVVKHGMWDQLRVDHGREFFMCLYMQEILSGHRHNLSRLPYLQTTSTKNLRVERLWPEVNCRVNYPLKQALVHMLDQEVISMEDNVTKFCISNLTCQVSQIGLCRVVQSWNAHRIPGRGIPNELAADGCPAKISPELLPSASVVASMYEQEFGSSLTWVPVFGTDPFSSEEDRCHAEQDFAENYPDISLLLNHAVNNDYTPFQDAVLHLLNVTQRYA</sequence>
<dbReference type="InterPro" id="IPR058913">
    <property type="entry name" value="Integrase_dom_put"/>
</dbReference>
<dbReference type="PANTHER" id="PTHR46791">
    <property type="entry name" value="EXPRESSED PROTEIN"/>
    <property type="match status" value="1"/>
</dbReference>
<feature type="domain" description="Integrase core" evidence="1">
    <location>
        <begin position="133"/>
        <end position="295"/>
    </location>
</feature>